<dbReference type="CDD" id="cd06577">
    <property type="entry name" value="PASTA_pknB"/>
    <property type="match status" value="1"/>
</dbReference>
<feature type="compositionally biased region" description="Basic and acidic residues" evidence="1">
    <location>
        <begin position="90"/>
        <end position="110"/>
    </location>
</feature>
<gene>
    <name evidence="3" type="ORF">OU415_03575</name>
</gene>
<feature type="domain" description="PASTA" evidence="2">
    <location>
        <begin position="1"/>
        <end position="66"/>
    </location>
</feature>
<organism evidence="3 4">
    <name type="scientific">Saccharopolyspora oryzae</name>
    <dbReference type="NCBI Taxonomy" id="2997343"/>
    <lineage>
        <taxon>Bacteria</taxon>
        <taxon>Bacillati</taxon>
        <taxon>Actinomycetota</taxon>
        <taxon>Actinomycetes</taxon>
        <taxon>Pseudonocardiales</taxon>
        <taxon>Pseudonocardiaceae</taxon>
        <taxon>Saccharopolyspora</taxon>
    </lineage>
</organism>
<comment type="caution">
    <text evidence="3">The sequence shown here is derived from an EMBL/GenBank/DDBJ whole genome shotgun (WGS) entry which is preliminary data.</text>
</comment>
<evidence type="ECO:0000259" key="2">
    <source>
        <dbReference type="PROSITE" id="PS51178"/>
    </source>
</evidence>
<keyword evidence="4" id="KW-1185">Reference proteome</keyword>
<feature type="region of interest" description="Disordered" evidence="1">
    <location>
        <begin position="84"/>
        <end position="182"/>
    </location>
</feature>
<dbReference type="Proteomes" id="UP001210380">
    <property type="component" value="Unassembled WGS sequence"/>
</dbReference>
<sequence>MPSLVGTSTSQAQQALAALPGEFTSEVVAAYADDVTGIAGTLVCGTNFPAGASISPPATITLYVSPNAVACPTGLDYPSLSANLNLRPTLPDRDGDGDPDHVDPAPDDSQRTLAQPDGPPKPPPPPPPPAPTPEEKSGGGDSSSTYYPNCTAARKAGAAPLYAGEPGYRSGLDRDHDGVACE</sequence>
<protein>
    <submittedName>
        <fullName evidence="3">Excalibur calcium-binding domain-containing protein</fullName>
    </submittedName>
</protein>
<evidence type="ECO:0000313" key="4">
    <source>
        <dbReference type="Proteomes" id="UP001210380"/>
    </source>
</evidence>
<dbReference type="Gene3D" id="3.30.10.20">
    <property type="match status" value="1"/>
</dbReference>
<dbReference type="InterPro" id="IPR005543">
    <property type="entry name" value="PASTA_dom"/>
</dbReference>
<accession>A0ABT4US18</accession>
<dbReference type="Pfam" id="PF05901">
    <property type="entry name" value="Excalibur"/>
    <property type="match status" value="1"/>
</dbReference>
<dbReference type="SMART" id="SM00894">
    <property type="entry name" value="Excalibur"/>
    <property type="match status" value="1"/>
</dbReference>
<evidence type="ECO:0000313" key="3">
    <source>
        <dbReference type="EMBL" id="MDA3624503.1"/>
    </source>
</evidence>
<reference evidence="3 4" key="1">
    <citation type="submission" date="2022-11" db="EMBL/GenBank/DDBJ databases">
        <title>Draft genome sequence of Saccharopolyspora sp. WRP15-2 isolated from rhizosphere soils of wild rice in Thailand.</title>
        <authorList>
            <person name="Duangmal K."/>
            <person name="Kammanee S."/>
            <person name="Muangham S."/>
        </authorList>
    </citation>
    <scope>NUCLEOTIDE SEQUENCE [LARGE SCALE GENOMIC DNA]</scope>
    <source>
        <strain evidence="3 4">WRP15-2</strain>
    </source>
</reference>
<dbReference type="PROSITE" id="PS51178">
    <property type="entry name" value="PASTA"/>
    <property type="match status" value="1"/>
</dbReference>
<feature type="compositionally biased region" description="Basic and acidic residues" evidence="1">
    <location>
        <begin position="171"/>
        <end position="182"/>
    </location>
</feature>
<dbReference type="Pfam" id="PF03793">
    <property type="entry name" value="PASTA"/>
    <property type="match status" value="1"/>
</dbReference>
<name>A0ABT4US18_9PSEU</name>
<proteinExistence type="predicted"/>
<dbReference type="EMBL" id="JAQGLA010000003">
    <property type="protein sequence ID" value="MDA3624503.1"/>
    <property type="molecule type" value="Genomic_DNA"/>
</dbReference>
<evidence type="ECO:0000256" key="1">
    <source>
        <dbReference type="SAM" id="MobiDB-lite"/>
    </source>
</evidence>
<feature type="compositionally biased region" description="Pro residues" evidence="1">
    <location>
        <begin position="117"/>
        <end position="132"/>
    </location>
</feature>
<dbReference type="InterPro" id="IPR008613">
    <property type="entry name" value="Excalibur_Ca-bd_domain"/>
</dbReference>